<evidence type="ECO:0000313" key="2">
    <source>
        <dbReference type="Proteomes" id="UP000029736"/>
    </source>
</evidence>
<dbReference type="Proteomes" id="UP000029736">
    <property type="component" value="Unassembled WGS sequence"/>
</dbReference>
<dbReference type="SUPFAM" id="SSF53474">
    <property type="entry name" value="alpha/beta-Hydrolases"/>
    <property type="match status" value="1"/>
</dbReference>
<evidence type="ECO:0008006" key="3">
    <source>
        <dbReference type="Google" id="ProtNLM"/>
    </source>
</evidence>
<sequence>MSFTKGKGESDFAAMLDTISNGMKATEIPILYFYAKKGLVNQREAVEYAKGNFKNATYLYLGKGKHFLTESHPKQMSQKFNEWFETL</sequence>
<comment type="caution">
    <text evidence="1">The sequence shown here is derived from an EMBL/GenBank/DDBJ whole genome shotgun (WGS) entry which is preliminary data.</text>
</comment>
<dbReference type="OrthoDB" id="9799612at2"/>
<dbReference type="RefSeq" id="WP_044228039.1">
    <property type="nucleotide sequence ID" value="NZ_JBKAGJ010000046.1"/>
</dbReference>
<dbReference type="Gene3D" id="3.40.50.1820">
    <property type="entry name" value="alpha/beta hydrolase"/>
    <property type="match status" value="1"/>
</dbReference>
<name>A0A098S2X8_9BACT</name>
<proteinExistence type="predicted"/>
<dbReference type="STRING" id="1524460.IX84_27120"/>
<dbReference type="EMBL" id="JPOS01000085">
    <property type="protein sequence ID" value="KGE85547.1"/>
    <property type="molecule type" value="Genomic_DNA"/>
</dbReference>
<dbReference type="AlphaFoldDB" id="A0A098S2X8"/>
<reference evidence="1 2" key="1">
    <citation type="journal article" date="2014" name="Int. J. Syst. Evol. Microbiol.">
        <title>Phaeodactylibacter xiamenensis gen. nov., sp. nov., a member of the family Saprospiraceae isolated from the marine alga Phaeodactylum tricornutum.</title>
        <authorList>
            <person name="Chen Z.Jr."/>
            <person name="Lei X."/>
            <person name="Lai Q."/>
            <person name="Li Y."/>
            <person name="Zhang B."/>
            <person name="Zhang J."/>
            <person name="Zhang H."/>
            <person name="Yang L."/>
            <person name="Zheng W."/>
            <person name="Tian Y."/>
            <person name="Yu Z."/>
            <person name="Xu H.Jr."/>
            <person name="Zheng T."/>
        </authorList>
    </citation>
    <scope>NUCLEOTIDE SEQUENCE [LARGE SCALE GENOMIC DNA]</scope>
    <source>
        <strain evidence="1 2">KD52</strain>
    </source>
</reference>
<accession>A0A098S2X8</accession>
<protein>
    <recommendedName>
        <fullName evidence="3">Serine aminopeptidase S33 domain-containing protein</fullName>
    </recommendedName>
</protein>
<organism evidence="1 2">
    <name type="scientific">Phaeodactylibacter xiamenensis</name>
    <dbReference type="NCBI Taxonomy" id="1524460"/>
    <lineage>
        <taxon>Bacteria</taxon>
        <taxon>Pseudomonadati</taxon>
        <taxon>Bacteroidota</taxon>
        <taxon>Saprospiria</taxon>
        <taxon>Saprospirales</taxon>
        <taxon>Haliscomenobacteraceae</taxon>
        <taxon>Phaeodactylibacter</taxon>
    </lineage>
</organism>
<evidence type="ECO:0000313" key="1">
    <source>
        <dbReference type="EMBL" id="KGE85547.1"/>
    </source>
</evidence>
<keyword evidence="2" id="KW-1185">Reference proteome</keyword>
<dbReference type="InterPro" id="IPR029058">
    <property type="entry name" value="AB_hydrolase_fold"/>
</dbReference>
<gene>
    <name evidence="1" type="ORF">IX84_27120</name>
</gene>